<dbReference type="EMBL" id="CAMAPF010001075">
    <property type="protein sequence ID" value="CAH9145417.1"/>
    <property type="molecule type" value="Genomic_DNA"/>
</dbReference>
<dbReference type="Proteomes" id="UP001152523">
    <property type="component" value="Unassembled WGS sequence"/>
</dbReference>
<name>A0AAV0GC46_9ASTE</name>
<evidence type="ECO:0000313" key="2">
    <source>
        <dbReference type="Proteomes" id="UP001152523"/>
    </source>
</evidence>
<dbReference type="AlphaFoldDB" id="A0AAV0GC46"/>
<evidence type="ECO:0000313" key="1">
    <source>
        <dbReference type="EMBL" id="CAH9145417.1"/>
    </source>
</evidence>
<comment type="caution">
    <text evidence="1">The sequence shown here is derived from an EMBL/GenBank/DDBJ whole genome shotgun (WGS) entry which is preliminary data.</text>
</comment>
<accession>A0AAV0GC46</accession>
<organism evidence="1 2">
    <name type="scientific">Cuscuta epithymum</name>
    <dbReference type="NCBI Taxonomy" id="186058"/>
    <lineage>
        <taxon>Eukaryota</taxon>
        <taxon>Viridiplantae</taxon>
        <taxon>Streptophyta</taxon>
        <taxon>Embryophyta</taxon>
        <taxon>Tracheophyta</taxon>
        <taxon>Spermatophyta</taxon>
        <taxon>Magnoliopsida</taxon>
        <taxon>eudicotyledons</taxon>
        <taxon>Gunneridae</taxon>
        <taxon>Pentapetalae</taxon>
        <taxon>asterids</taxon>
        <taxon>lamiids</taxon>
        <taxon>Solanales</taxon>
        <taxon>Convolvulaceae</taxon>
        <taxon>Cuscuteae</taxon>
        <taxon>Cuscuta</taxon>
        <taxon>Cuscuta subgen. Cuscuta</taxon>
    </lineage>
</organism>
<reference evidence="1" key="1">
    <citation type="submission" date="2022-07" db="EMBL/GenBank/DDBJ databases">
        <authorList>
            <person name="Macas J."/>
            <person name="Novak P."/>
            <person name="Neumann P."/>
        </authorList>
    </citation>
    <scope>NUCLEOTIDE SEQUENCE</scope>
</reference>
<sequence>MKCTGHNNNYQQSAWGEIQLTLTLKKCQSSYSPCHHTIYSASVTCLMNRGRSLLNASWKGAFEDGKRCCIVFYENMIGHFIFHSYNIWTFFIQKTNKFQFK</sequence>
<protein>
    <submittedName>
        <fullName evidence="1">Uncharacterized protein</fullName>
    </submittedName>
</protein>
<gene>
    <name evidence="1" type="ORF">CEPIT_LOCUS42199</name>
</gene>
<keyword evidence="2" id="KW-1185">Reference proteome</keyword>
<proteinExistence type="predicted"/>